<organism evidence="3 4">
    <name type="scientific">Pelagibacter ubique</name>
    <dbReference type="NCBI Taxonomy" id="198252"/>
    <lineage>
        <taxon>Bacteria</taxon>
        <taxon>Pseudomonadati</taxon>
        <taxon>Pseudomonadota</taxon>
        <taxon>Alphaproteobacteria</taxon>
        <taxon>Candidatus Pelagibacterales</taxon>
        <taxon>Candidatus Pelagibacteraceae</taxon>
        <taxon>Candidatus Pelagibacter</taxon>
    </lineage>
</organism>
<dbReference type="EMBL" id="LANA01000001">
    <property type="protein sequence ID" value="NMN67345.1"/>
    <property type="molecule type" value="Genomic_DNA"/>
</dbReference>
<dbReference type="CDD" id="cd19094">
    <property type="entry name" value="AKR_Tas-like"/>
    <property type="match status" value="1"/>
</dbReference>
<dbReference type="PANTHER" id="PTHR43364">
    <property type="entry name" value="NADH-SPECIFIC METHYLGLYOXAL REDUCTASE-RELATED"/>
    <property type="match status" value="1"/>
</dbReference>
<dbReference type="InterPro" id="IPR020471">
    <property type="entry name" value="AKR"/>
</dbReference>
<accession>A0ABX1SZR6</accession>
<dbReference type="PANTHER" id="PTHR43364:SF4">
    <property type="entry name" value="NAD(P)-LINKED OXIDOREDUCTASE SUPERFAMILY PROTEIN"/>
    <property type="match status" value="1"/>
</dbReference>
<sequence>MNYKKLGNTDLKISTICLGTMTWGEQNTQNEGFEQMDYALDQGVNFWDTAEIYSIPPKQETFGDTEVIIGNWFEKTKKRDKVILASKVCGPMREYVRGGGNQFGTKNITEALNGSLNRLKTDYIDLYQLHWPERKTNFFGQLGYEHNDTSEWTQFEDILGNLKKFIDQGKIRHVGLSNETPWGLSKFLELSENKKLPRMLSVQNPYNLLNRTYEVGLAEMSIREKTGLLAYSPLACGYLSGKYRNNQMPKGTRIERDGEFWTRYNKPNSDKAIDAYFEIAKKHELNLAQMSLKFLEIQPFVTSVIIGATTMEQLKTNIESVHVNITDKIIKEINDVQSTYPNPCP</sequence>
<dbReference type="SUPFAM" id="SSF51430">
    <property type="entry name" value="NAD(P)-linked oxidoreductase"/>
    <property type="match status" value="1"/>
</dbReference>
<dbReference type="PRINTS" id="PR00069">
    <property type="entry name" value="ALDKETRDTASE"/>
</dbReference>
<dbReference type="InterPro" id="IPR023210">
    <property type="entry name" value="NADP_OxRdtase_dom"/>
</dbReference>
<protein>
    <submittedName>
        <fullName evidence="3">Aryl-alcohol dehydrogenase-like predicted oxidoreductase</fullName>
    </submittedName>
</protein>
<dbReference type="Pfam" id="PF00248">
    <property type="entry name" value="Aldo_ket_red"/>
    <property type="match status" value="1"/>
</dbReference>
<evidence type="ECO:0000256" key="1">
    <source>
        <dbReference type="ARBA" id="ARBA00023002"/>
    </source>
</evidence>
<comment type="caution">
    <text evidence="3">The sequence shown here is derived from an EMBL/GenBank/DDBJ whole genome shotgun (WGS) entry which is preliminary data.</text>
</comment>
<keyword evidence="4" id="KW-1185">Reference proteome</keyword>
<gene>
    <name evidence="3" type="ORF">VP91_00004880</name>
</gene>
<evidence type="ECO:0000313" key="3">
    <source>
        <dbReference type="EMBL" id="NMN67345.1"/>
    </source>
</evidence>
<evidence type="ECO:0000313" key="4">
    <source>
        <dbReference type="Proteomes" id="UP001166004"/>
    </source>
</evidence>
<dbReference type="RefSeq" id="WP_169035845.1">
    <property type="nucleotide sequence ID" value="NZ_LANA01000001.1"/>
</dbReference>
<dbReference type="Gene3D" id="3.20.20.100">
    <property type="entry name" value="NADP-dependent oxidoreductase domain"/>
    <property type="match status" value="1"/>
</dbReference>
<feature type="domain" description="NADP-dependent oxidoreductase" evidence="2">
    <location>
        <begin position="16"/>
        <end position="336"/>
    </location>
</feature>
<reference evidence="3 4" key="1">
    <citation type="submission" date="2019-07" db="EMBL/GenBank/DDBJ databases">
        <title>SAR11 Genome Evolution.</title>
        <authorList>
            <person name="Giovannoni S."/>
        </authorList>
    </citation>
    <scope>NUCLEOTIDE SEQUENCE [LARGE SCALE GENOMIC DNA]</scope>
    <source>
        <strain evidence="3 4">HTCC9565</strain>
    </source>
</reference>
<keyword evidence="1" id="KW-0560">Oxidoreductase</keyword>
<name>A0ABX1SZR6_PELUQ</name>
<dbReference type="InterPro" id="IPR036812">
    <property type="entry name" value="NAD(P)_OxRdtase_dom_sf"/>
</dbReference>
<proteinExistence type="predicted"/>
<dbReference type="Proteomes" id="UP001166004">
    <property type="component" value="Unassembled WGS sequence"/>
</dbReference>
<dbReference type="InterPro" id="IPR050523">
    <property type="entry name" value="AKR_Detox_Biosynth"/>
</dbReference>
<evidence type="ECO:0000259" key="2">
    <source>
        <dbReference type="Pfam" id="PF00248"/>
    </source>
</evidence>